<reference evidence="2 3" key="1">
    <citation type="submission" date="2020-11" db="EMBL/GenBank/DDBJ databases">
        <authorList>
            <person name="Wallbank WR R."/>
            <person name="Pardo Diaz C."/>
            <person name="Kozak K."/>
            <person name="Martin S."/>
            <person name="Jiggins C."/>
            <person name="Moest M."/>
            <person name="Warren A I."/>
            <person name="Generalovic N T."/>
            <person name="Byers J.R.P. K."/>
            <person name="Montejo-Kovacevich G."/>
            <person name="Yen C E."/>
        </authorList>
    </citation>
    <scope>NUCLEOTIDE SEQUENCE [LARGE SCALE GENOMIC DNA]</scope>
</reference>
<dbReference type="EMBL" id="LR899013">
    <property type="protein sequence ID" value="CAD7090555.1"/>
    <property type="molecule type" value="Genomic_DNA"/>
</dbReference>
<evidence type="ECO:0000313" key="2">
    <source>
        <dbReference type="EMBL" id="CAD7090555.1"/>
    </source>
</evidence>
<dbReference type="AlphaFoldDB" id="A0A7R8V1L2"/>
<feature type="signal peptide" evidence="1">
    <location>
        <begin position="1"/>
        <end position="19"/>
    </location>
</feature>
<gene>
    <name evidence="2" type="ORF">HERILL_LOCUS13028</name>
</gene>
<proteinExistence type="predicted"/>
<evidence type="ECO:0000256" key="1">
    <source>
        <dbReference type="SAM" id="SignalP"/>
    </source>
</evidence>
<sequence length="167" mass="17870">MTTLITAVAALSAVLVVGASCPNGSTPHGVDNVALEFKGMNTTMNSLLENSLAEVISNLRNQSLGCWPFGCKRTYTFGSRVPGDYMVGHGEARRAAIIPQDITVIVLYPESGECGKTISYVEIQATQLFRFGGADILDGGIGQRHIKIRVVAKLTIFIDVVASIYGY</sequence>
<dbReference type="InParanoid" id="A0A7R8V1L2"/>
<keyword evidence="3" id="KW-1185">Reference proteome</keyword>
<organism evidence="2 3">
    <name type="scientific">Hermetia illucens</name>
    <name type="common">Black soldier fly</name>
    <dbReference type="NCBI Taxonomy" id="343691"/>
    <lineage>
        <taxon>Eukaryota</taxon>
        <taxon>Metazoa</taxon>
        <taxon>Ecdysozoa</taxon>
        <taxon>Arthropoda</taxon>
        <taxon>Hexapoda</taxon>
        <taxon>Insecta</taxon>
        <taxon>Pterygota</taxon>
        <taxon>Neoptera</taxon>
        <taxon>Endopterygota</taxon>
        <taxon>Diptera</taxon>
        <taxon>Brachycera</taxon>
        <taxon>Stratiomyomorpha</taxon>
        <taxon>Stratiomyidae</taxon>
        <taxon>Hermetiinae</taxon>
        <taxon>Hermetia</taxon>
    </lineage>
</organism>
<dbReference type="Proteomes" id="UP000594454">
    <property type="component" value="Chromosome 5"/>
</dbReference>
<protein>
    <submittedName>
        <fullName evidence="2">Uncharacterized protein</fullName>
    </submittedName>
</protein>
<keyword evidence="1" id="KW-0732">Signal</keyword>
<accession>A0A7R8V1L2</accession>
<dbReference type="OrthoDB" id="8192785at2759"/>
<name>A0A7R8V1L2_HERIL</name>
<feature type="chain" id="PRO_5031426873" evidence="1">
    <location>
        <begin position="20"/>
        <end position="167"/>
    </location>
</feature>
<evidence type="ECO:0000313" key="3">
    <source>
        <dbReference type="Proteomes" id="UP000594454"/>
    </source>
</evidence>
<dbReference type="Pfam" id="PF15868">
    <property type="entry name" value="MBF2"/>
    <property type="match status" value="1"/>
</dbReference>
<dbReference type="InterPro" id="IPR031734">
    <property type="entry name" value="MBF2"/>
</dbReference>